<feature type="region of interest" description="Disordered" evidence="1">
    <location>
        <begin position="51"/>
        <end position="71"/>
    </location>
</feature>
<reference evidence="3 4" key="1">
    <citation type="submission" date="2019-05" db="EMBL/GenBank/DDBJ databases">
        <title>Another draft genome of Portunus trituberculatus and its Hox gene families provides insights of decapod evolution.</title>
        <authorList>
            <person name="Jeong J.-H."/>
            <person name="Song I."/>
            <person name="Kim S."/>
            <person name="Choi T."/>
            <person name="Kim D."/>
            <person name="Ryu S."/>
            <person name="Kim W."/>
        </authorList>
    </citation>
    <scope>NUCLEOTIDE SEQUENCE [LARGE SCALE GENOMIC DNA]</scope>
    <source>
        <tissue evidence="3">Muscle</tissue>
    </source>
</reference>
<evidence type="ECO:0000256" key="1">
    <source>
        <dbReference type="SAM" id="MobiDB-lite"/>
    </source>
</evidence>
<feature type="transmembrane region" description="Helical" evidence="2">
    <location>
        <begin position="20"/>
        <end position="40"/>
    </location>
</feature>
<gene>
    <name evidence="3" type="ORF">E2C01_087697</name>
</gene>
<dbReference type="Proteomes" id="UP000324222">
    <property type="component" value="Unassembled WGS sequence"/>
</dbReference>
<name>A0A5B7J7A5_PORTR</name>
<proteinExistence type="predicted"/>
<organism evidence="3 4">
    <name type="scientific">Portunus trituberculatus</name>
    <name type="common">Swimming crab</name>
    <name type="synonym">Neptunus trituberculatus</name>
    <dbReference type="NCBI Taxonomy" id="210409"/>
    <lineage>
        <taxon>Eukaryota</taxon>
        <taxon>Metazoa</taxon>
        <taxon>Ecdysozoa</taxon>
        <taxon>Arthropoda</taxon>
        <taxon>Crustacea</taxon>
        <taxon>Multicrustacea</taxon>
        <taxon>Malacostraca</taxon>
        <taxon>Eumalacostraca</taxon>
        <taxon>Eucarida</taxon>
        <taxon>Decapoda</taxon>
        <taxon>Pleocyemata</taxon>
        <taxon>Brachyura</taxon>
        <taxon>Eubrachyura</taxon>
        <taxon>Portunoidea</taxon>
        <taxon>Portunidae</taxon>
        <taxon>Portuninae</taxon>
        <taxon>Portunus</taxon>
    </lineage>
</organism>
<keyword evidence="2" id="KW-0812">Transmembrane</keyword>
<evidence type="ECO:0000313" key="4">
    <source>
        <dbReference type="Proteomes" id="UP000324222"/>
    </source>
</evidence>
<evidence type="ECO:0000313" key="3">
    <source>
        <dbReference type="EMBL" id="MPC92600.1"/>
    </source>
</evidence>
<comment type="caution">
    <text evidence="3">The sequence shown here is derived from an EMBL/GenBank/DDBJ whole genome shotgun (WGS) entry which is preliminary data.</text>
</comment>
<sequence length="71" mass="7881">MNRSRKKRRRLGSRILTNAFMLMSGVSVCVSRYGAALYIYTWAATLTPGGPQEPTSVTTFTHHPPDPPPPH</sequence>
<accession>A0A5B7J7A5</accession>
<evidence type="ECO:0000256" key="2">
    <source>
        <dbReference type="SAM" id="Phobius"/>
    </source>
</evidence>
<dbReference type="EMBL" id="VSRR010091863">
    <property type="protein sequence ID" value="MPC92600.1"/>
    <property type="molecule type" value="Genomic_DNA"/>
</dbReference>
<protein>
    <submittedName>
        <fullName evidence="3">Uncharacterized protein</fullName>
    </submittedName>
</protein>
<keyword evidence="2" id="KW-0472">Membrane</keyword>
<keyword evidence="2" id="KW-1133">Transmembrane helix</keyword>
<dbReference type="AlphaFoldDB" id="A0A5B7J7A5"/>
<keyword evidence="4" id="KW-1185">Reference proteome</keyword>